<organism evidence="2 3">
    <name type="scientific">Diatrype stigma</name>
    <dbReference type="NCBI Taxonomy" id="117547"/>
    <lineage>
        <taxon>Eukaryota</taxon>
        <taxon>Fungi</taxon>
        <taxon>Dikarya</taxon>
        <taxon>Ascomycota</taxon>
        <taxon>Pezizomycotina</taxon>
        <taxon>Sordariomycetes</taxon>
        <taxon>Xylariomycetidae</taxon>
        <taxon>Xylariales</taxon>
        <taxon>Diatrypaceae</taxon>
        <taxon>Diatrype</taxon>
    </lineage>
</organism>
<sequence>MPVLSAILNKYYSFHTPFAPDWTYWYIRESSTAILTANLPLTYTLLRIVLNFVGLGSELSTARKSQPGSHYYRPSYGTRISSHARSGERAGFERSDSQERINKAYGLPLKIYQKHEVHFSSEPAEDRGAPRGDRTNVVPDSLRYPKKVARADSLELDGDTSSKESAVGVVTVCR</sequence>
<dbReference type="Proteomes" id="UP001320420">
    <property type="component" value="Unassembled WGS sequence"/>
</dbReference>
<keyword evidence="3" id="KW-1185">Reference proteome</keyword>
<accession>A0AAN9YM23</accession>
<comment type="caution">
    <text evidence="2">The sequence shown here is derived from an EMBL/GenBank/DDBJ whole genome shotgun (WGS) entry which is preliminary data.</text>
</comment>
<evidence type="ECO:0000313" key="2">
    <source>
        <dbReference type="EMBL" id="KAK7749256.1"/>
    </source>
</evidence>
<feature type="region of interest" description="Disordered" evidence="1">
    <location>
        <begin position="120"/>
        <end position="142"/>
    </location>
</feature>
<dbReference type="AlphaFoldDB" id="A0AAN9YM23"/>
<proteinExistence type="predicted"/>
<protein>
    <submittedName>
        <fullName evidence="2">Uncharacterized protein</fullName>
    </submittedName>
</protein>
<gene>
    <name evidence="2" type="ORF">SLS62_008335</name>
</gene>
<evidence type="ECO:0000256" key="1">
    <source>
        <dbReference type="SAM" id="MobiDB-lite"/>
    </source>
</evidence>
<feature type="compositionally biased region" description="Basic and acidic residues" evidence="1">
    <location>
        <begin position="120"/>
        <end position="134"/>
    </location>
</feature>
<dbReference type="EMBL" id="JAKJXP020000076">
    <property type="protein sequence ID" value="KAK7749256.1"/>
    <property type="molecule type" value="Genomic_DNA"/>
</dbReference>
<evidence type="ECO:0000313" key="3">
    <source>
        <dbReference type="Proteomes" id="UP001320420"/>
    </source>
</evidence>
<reference evidence="2 3" key="1">
    <citation type="submission" date="2024-02" db="EMBL/GenBank/DDBJ databases">
        <title>De novo assembly and annotation of 12 fungi associated with fruit tree decline syndrome in Ontario, Canada.</title>
        <authorList>
            <person name="Sulman M."/>
            <person name="Ellouze W."/>
            <person name="Ilyukhin E."/>
        </authorList>
    </citation>
    <scope>NUCLEOTIDE SEQUENCE [LARGE SCALE GENOMIC DNA]</scope>
    <source>
        <strain evidence="2 3">M11/M66-122</strain>
    </source>
</reference>
<name>A0AAN9YM23_9PEZI</name>